<dbReference type="PANTHER" id="PTHR43744:SF8">
    <property type="entry name" value="SN-GLYCEROL-3-PHOSPHATE TRANSPORT SYSTEM PERMEASE PROTEIN UGPE"/>
    <property type="match status" value="1"/>
</dbReference>
<dbReference type="CDD" id="cd06261">
    <property type="entry name" value="TM_PBP2"/>
    <property type="match status" value="1"/>
</dbReference>
<feature type="transmembrane region" description="Helical" evidence="7">
    <location>
        <begin position="151"/>
        <end position="170"/>
    </location>
</feature>
<dbReference type="RefSeq" id="WP_073283501.1">
    <property type="nucleotide sequence ID" value="NZ_FRCP01000006.1"/>
</dbReference>
<evidence type="ECO:0000256" key="6">
    <source>
        <dbReference type="ARBA" id="ARBA00023136"/>
    </source>
</evidence>
<dbReference type="STRING" id="1120996.SAMN02746066_00898"/>
<protein>
    <submittedName>
        <fullName evidence="9">Raffinose/stachyose/melibiose transport system permease protein</fullName>
    </submittedName>
</protein>
<evidence type="ECO:0000256" key="2">
    <source>
        <dbReference type="ARBA" id="ARBA00022448"/>
    </source>
</evidence>
<comment type="subcellular location">
    <subcellularLocation>
        <location evidence="1 7">Cell membrane</location>
        <topology evidence="1 7">Multi-pass membrane protein</topology>
    </subcellularLocation>
</comment>
<dbReference type="Proteomes" id="UP000184038">
    <property type="component" value="Unassembled WGS sequence"/>
</dbReference>
<dbReference type="AlphaFoldDB" id="A0A1M7G8G3"/>
<organism evidence="9 10">
    <name type="scientific">Anaerosporobacter mobilis DSM 15930</name>
    <dbReference type="NCBI Taxonomy" id="1120996"/>
    <lineage>
        <taxon>Bacteria</taxon>
        <taxon>Bacillati</taxon>
        <taxon>Bacillota</taxon>
        <taxon>Clostridia</taxon>
        <taxon>Lachnospirales</taxon>
        <taxon>Lachnospiraceae</taxon>
        <taxon>Anaerosporobacter</taxon>
    </lineage>
</organism>
<evidence type="ECO:0000259" key="8">
    <source>
        <dbReference type="PROSITE" id="PS50928"/>
    </source>
</evidence>
<keyword evidence="4 7" id="KW-0812">Transmembrane</keyword>
<comment type="similarity">
    <text evidence="7">Belongs to the binding-protein-dependent transport system permease family.</text>
</comment>
<keyword evidence="5 7" id="KW-1133">Transmembrane helix</keyword>
<evidence type="ECO:0000256" key="4">
    <source>
        <dbReference type="ARBA" id="ARBA00022692"/>
    </source>
</evidence>
<sequence length="286" mass="31792">MAANNIGGTKAKIKNIGTYVGLTLVFLLYMFPFIFILINSFKTKKEIIKTPLKLISDVGLNFDNFIKAYEKMDFTKAFTNSMFVTISSTVIVITLAAMTAYYFVRINNKIAKVFFALMVASMIIPFQAIMIPLVSIYGAKLGMLNSRVTLIFMHVGFSISMSVFIFHGFIKSNIPIALEEAAYIDGCTRTKTFFKIIFPLLKPTTATLVILNVLAFWNDFLLPSLVLTKEKLLTLPLSTYKFYGTYSADLGTIMAALVLTVAPVLVLYVFLQKYIISGVVSGAVKS</sequence>
<dbReference type="OrthoDB" id="9772609at2"/>
<dbReference type="EMBL" id="FRCP01000006">
    <property type="protein sequence ID" value="SHM12531.1"/>
    <property type="molecule type" value="Genomic_DNA"/>
</dbReference>
<dbReference type="InterPro" id="IPR035906">
    <property type="entry name" value="MetI-like_sf"/>
</dbReference>
<evidence type="ECO:0000313" key="10">
    <source>
        <dbReference type="Proteomes" id="UP000184038"/>
    </source>
</evidence>
<evidence type="ECO:0000256" key="7">
    <source>
        <dbReference type="RuleBase" id="RU363032"/>
    </source>
</evidence>
<dbReference type="GO" id="GO:0005886">
    <property type="term" value="C:plasma membrane"/>
    <property type="evidence" value="ECO:0007669"/>
    <property type="project" value="UniProtKB-SubCell"/>
</dbReference>
<dbReference type="Pfam" id="PF00528">
    <property type="entry name" value="BPD_transp_1"/>
    <property type="match status" value="1"/>
</dbReference>
<evidence type="ECO:0000256" key="3">
    <source>
        <dbReference type="ARBA" id="ARBA00022475"/>
    </source>
</evidence>
<dbReference type="SUPFAM" id="SSF161098">
    <property type="entry name" value="MetI-like"/>
    <property type="match status" value="1"/>
</dbReference>
<name>A0A1M7G8G3_9FIRM</name>
<feature type="transmembrane region" description="Helical" evidence="7">
    <location>
        <begin position="250"/>
        <end position="271"/>
    </location>
</feature>
<dbReference type="GO" id="GO:0055085">
    <property type="term" value="P:transmembrane transport"/>
    <property type="evidence" value="ECO:0007669"/>
    <property type="project" value="InterPro"/>
</dbReference>
<feature type="transmembrane region" description="Helical" evidence="7">
    <location>
        <begin position="82"/>
        <end position="104"/>
    </location>
</feature>
<reference evidence="9 10" key="1">
    <citation type="submission" date="2016-11" db="EMBL/GenBank/DDBJ databases">
        <authorList>
            <person name="Jaros S."/>
            <person name="Januszkiewicz K."/>
            <person name="Wedrychowicz H."/>
        </authorList>
    </citation>
    <scope>NUCLEOTIDE SEQUENCE [LARGE SCALE GENOMIC DNA]</scope>
    <source>
        <strain evidence="9 10">DSM 15930</strain>
    </source>
</reference>
<evidence type="ECO:0000313" key="9">
    <source>
        <dbReference type="EMBL" id="SHM12531.1"/>
    </source>
</evidence>
<evidence type="ECO:0000256" key="5">
    <source>
        <dbReference type="ARBA" id="ARBA00022989"/>
    </source>
</evidence>
<keyword evidence="2 7" id="KW-0813">Transport</keyword>
<accession>A0A1M7G8G3</accession>
<feature type="transmembrane region" description="Helical" evidence="7">
    <location>
        <begin position="113"/>
        <end position="139"/>
    </location>
</feature>
<feature type="domain" description="ABC transmembrane type-1" evidence="8">
    <location>
        <begin position="78"/>
        <end position="271"/>
    </location>
</feature>
<feature type="transmembrane region" description="Helical" evidence="7">
    <location>
        <begin position="196"/>
        <end position="217"/>
    </location>
</feature>
<gene>
    <name evidence="9" type="ORF">SAMN02746066_00898</name>
</gene>
<dbReference type="Gene3D" id="1.10.3720.10">
    <property type="entry name" value="MetI-like"/>
    <property type="match status" value="1"/>
</dbReference>
<keyword evidence="6 7" id="KW-0472">Membrane</keyword>
<feature type="transmembrane region" description="Helical" evidence="7">
    <location>
        <begin position="16"/>
        <end position="38"/>
    </location>
</feature>
<evidence type="ECO:0000256" key="1">
    <source>
        <dbReference type="ARBA" id="ARBA00004651"/>
    </source>
</evidence>
<proteinExistence type="inferred from homology"/>
<dbReference type="PROSITE" id="PS50928">
    <property type="entry name" value="ABC_TM1"/>
    <property type="match status" value="1"/>
</dbReference>
<keyword evidence="10" id="KW-1185">Reference proteome</keyword>
<dbReference type="PANTHER" id="PTHR43744">
    <property type="entry name" value="ABC TRANSPORTER PERMEASE PROTEIN MG189-RELATED-RELATED"/>
    <property type="match status" value="1"/>
</dbReference>
<keyword evidence="3" id="KW-1003">Cell membrane</keyword>
<dbReference type="InterPro" id="IPR000515">
    <property type="entry name" value="MetI-like"/>
</dbReference>